<dbReference type="InterPro" id="IPR015421">
    <property type="entry name" value="PyrdxlP-dep_Trfase_major"/>
</dbReference>
<dbReference type="PANTHER" id="PTHR11879">
    <property type="entry name" value="ASPARTATE AMINOTRANSFERASE"/>
    <property type="match status" value="1"/>
</dbReference>
<dbReference type="EMBL" id="CP115174">
    <property type="protein sequence ID" value="WBO20773.1"/>
    <property type="molecule type" value="Genomic_DNA"/>
</dbReference>
<dbReference type="InterPro" id="IPR004839">
    <property type="entry name" value="Aminotransferase_I/II_large"/>
</dbReference>
<dbReference type="PRINTS" id="PR00799">
    <property type="entry name" value="TRANSAMINASE"/>
</dbReference>
<evidence type="ECO:0000256" key="1">
    <source>
        <dbReference type="ARBA" id="ARBA00001933"/>
    </source>
</evidence>
<reference evidence="8 9" key="1">
    <citation type="submission" date="2022-12" db="EMBL/GenBank/DDBJ databases">
        <title>Sphingomonas abieness sp. nov., an endophytic bacterium isolated from Abies koreana.</title>
        <authorList>
            <person name="Jiang L."/>
            <person name="Lee J."/>
        </authorList>
    </citation>
    <scope>NUCLEOTIDE SEQUENCE [LARGE SCALE GENOMIC DNA]</scope>
    <source>
        <strain evidence="9">PAMB 00755</strain>
    </source>
</reference>
<evidence type="ECO:0000256" key="4">
    <source>
        <dbReference type="ARBA" id="ARBA00022576"/>
    </source>
</evidence>
<dbReference type="SUPFAM" id="SSF53383">
    <property type="entry name" value="PLP-dependent transferases"/>
    <property type="match status" value="1"/>
</dbReference>
<evidence type="ECO:0000256" key="3">
    <source>
        <dbReference type="ARBA" id="ARBA00011738"/>
    </source>
</evidence>
<evidence type="ECO:0000313" key="8">
    <source>
        <dbReference type="EMBL" id="WBO20773.1"/>
    </source>
</evidence>
<sequence length="400" mass="42983">MGTKMRFDLLRDQPADPLLKIIAAYAADLRSDKIDLGVGVFRDDRGETRVLEAVKRAEQRLLDRQTSKAYLGPDGDKAFVAELGARVFGADFMRPWQGLQTPGGTGALRLAAEILVQAGVERIWLAAPSWANHAPIFAQAGLRAMAVDAFDVAAQRFDAEAWMDALRAAAPGDAVLLHGCCHNPMGIDPDPAQWRAIADVVAERDLLPLVDLAYQGLGDGWDEDAAGARLVLGRSRYGLLAYSCDKNFGLYRERVGALWATAPNAAAGAVVQSNLLALARANWSMPPDHGAATVRIILEDPELAALWQDEREAMRRRLHALRGELGAQGRIGDLDLAPIATGKGLFATLPLAPGPIEYLRREHGIYMAGSGRINIAGFGIGGIERFCDALHAVVDADVAA</sequence>
<organism evidence="8 9">
    <name type="scientific">Sphingomonas abietis</name>
    <dbReference type="NCBI Taxonomy" id="3012344"/>
    <lineage>
        <taxon>Bacteria</taxon>
        <taxon>Pseudomonadati</taxon>
        <taxon>Pseudomonadota</taxon>
        <taxon>Alphaproteobacteria</taxon>
        <taxon>Sphingomonadales</taxon>
        <taxon>Sphingomonadaceae</taxon>
        <taxon>Sphingomonas</taxon>
    </lineage>
</organism>
<dbReference type="CDD" id="cd00609">
    <property type="entry name" value="AAT_like"/>
    <property type="match status" value="1"/>
</dbReference>
<keyword evidence="6" id="KW-0663">Pyridoxal phosphate</keyword>
<dbReference type="InterPro" id="IPR015422">
    <property type="entry name" value="PyrdxlP-dep_Trfase_small"/>
</dbReference>
<accession>A0ABY7NJG1</accession>
<dbReference type="RefSeq" id="WP_270075423.1">
    <property type="nucleotide sequence ID" value="NZ_CP115174.1"/>
</dbReference>
<keyword evidence="4" id="KW-0032">Aminotransferase</keyword>
<keyword evidence="5" id="KW-0808">Transferase</keyword>
<dbReference type="NCBIfam" id="NF006719">
    <property type="entry name" value="PRK09257.1"/>
    <property type="match status" value="1"/>
</dbReference>
<dbReference type="Pfam" id="PF00155">
    <property type="entry name" value="Aminotran_1_2"/>
    <property type="match status" value="1"/>
</dbReference>
<evidence type="ECO:0000256" key="5">
    <source>
        <dbReference type="ARBA" id="ARBA00022679"/>
    </source>
</evidence>
<dbReference type="PANTHER" id="PTHR11879:SF22">
    <property type="entry name" value="ASPARTATE AMINOTRANSFERASE, MITOCHONDRIAL"/>
    <property type="match status" value="1"/>
</dbReference>
<evidence type="ECO:0000259" key="7">
    <source>
        <dbReference type="Pfam" id="PF00155"/>
    </source>
</evidence>
<comment type="subunit">
    <text evidence="3">Homodimer.</text>
</comment>
<dbReference type="Gene3D" id="3.90.1150.10">
    <property type="entry name" value="Aspartate Aminotransferase, domain 1"/>
    <property type="match status" value="1"/>
</dbReference>
<keyword evidence="9" id="KW-1185">Reference proteome</keyword>
<dbReference type="Proteomes" id="UP001210865">
    <property type="component" value="Chromosome"/>
</dbReference>
<proteinExistence type="inferred from homology"/>
<dbReference type="InterPro" id="IPR000796">
    <property type="entry name" value="Asp_trans"/>
</dbReference>
<dbReference type="Gene3D" id="3.40.640.10">
    <property type="entry name" value="Type I PLP-dependent aspartate aminotransferase-like (Major domain)"/>
    <property type="match status" value="1"/>
</dbReference>
<protein>
    <submittedName>
        <fullName evidence="8">Aromatic amino acid transaminase</fullName>
    </submittedName>
</protein>
<evidence type="ECO:0000256" key="2">
    <source>
        <dbReference type="ARBA" id="ARBA00007441"/>
    </source>
</evidence>
<comment type="similarity">
    <text evidence="2">Belongs to the class-I pyridoxal-phosphate-dependent aminotransferase family.</text>
</comment>
<comment type="cofactor">
    <cofactor evidence="1">
        <name>pyridoxal 5'-phosphate</name>
        <dbReference type="ChEBI" id="CHEBI:597326"/>
    </cofactor>
</comment>
<evidence type="ECO:0000313" key="9">
    <source>
        <dbReference type="Proteomes" id="UP001210865"/>
    </source>
</evidence>
<feature type="domain" description="Aminotransferase class I/classII large" evidence="7">
    <location>
        <begin position="32"/>
        <end position="390"/>
    </location>
</feature>
<gene>
    <name evidence="8" type="ORF">PBT88_11160</name>
</gene>
<evidence type="ECO:0000256" key="6">
    <source>
        <dbReference type="ARBA" id="ARBA00022898"/>
    </source>
</evidence>
<name>A0ABY7NJG1_9SPHN</name>
<dbReference type="InterPro" id="IPR015424">
    <property type="entry name" value="PyrdxlP-dep_Trfase"/>
</dbReference>